<protein>
    <submittedName>
        <fullName evidence="2">Uncharacterized protein</fullName>
    </submittedName>
</protein>
<dbReference type="AlphaFoldDB" id="A0A1C6TY39"/>
<keyword evidence="3" id="KW-1185">Reference proteome</keyword>
<sequence length="276" mass="32147">MTTPPTPPATAQTSVPSQPERRRWWHSILAPAGPIPLPRPPAPPVPSTVTFRHDVPQPILIPAKGDAFDFRLHAVYTWTAQNMVYEELRLRAERYVAWAGGIVRERAVDLSRQYDPHRSRELERALNDRLAGQRWPREGTQPYFWVQVRVSPDERVRERLRPYWEERIKLECDHELQKIRAQQADDLTRRWCAVLQSLEDDPVTAHAARLTGEQFAEVFRRYVQERRETVPDLVELLREAVRGHGDLGMGPSEYTEAWDAAIRTYERRHGLSERAN</sequence>
<dbReference type="EMBL" id="FMHZ01000002">
    <property type="protein sequence ID" value="SCL46694.1"/>
    <property type="molecule type" value="Genomic_DNA"/>
</dbReference>
<dbReference type="RefSeq" id="WP_245724570.1">
    <property type="nucleotide sequence ID" value="NZ_FMHZ01000002.1"/>
</dbReference>
<organism evidence="2 3">
    <name type="scientific">Micromonospora citrea</name>
    <dbReference type="NCBI Taxonomy" id="47855"/>
    <lineage>
        <taxon>Bacteria</taxon>
        <taxon>Bacillati</taxon>
        <taxon>Actinomycetota</taxon>
        <taxon>Actinomycetes</taxon>
        <taxon>Micromonosporales</taxon>
        <taxon>Micromonosporaceae</taxon>
        <taxon>Micromonospora</taxon>
    </lineage>
</organism>
<feature type="region of interest" description="Disordered" evidence="1">
    <location>
        <begin position="1"/>
        <end position="21"/>
    </location>
</feature>
<name>A0A1C6TY39_9ACTN</name>
<evidence type="ECO:0000313" key="2">
    <source>
        <dbReference type="EMBL" id="SCL46694.1"/>
    </source>
</evidence>
<reference evidence="3" key="1">
    <citation type="submission" date="2016-06" db="EMBL/GenBank/DDBJ databases">
        <authorList>
            <person name="Varghese N."/>
            <person name="Submissions Spin"/>
        </authorList>
    </citation>
    <scope>NUCLEOTIDE SEQUENCE [LARGE SCALE GENOMIC DNA]</scope>
    <source>
        <strain evidence="3">DSM 43903</strain>
    </source>
</reference>
<evidence type="ECO:0000313" key="3">
    <source>
        <dbReference type="Proteomes" id="UP000199001"/>
    </source>
</evidence>
<evidence type="ECO:0000256" key="1">
    <source>
        <dbReference type="SAM" id="MobiDB-lite"/>
    </source>
</evidence>
<gene>
    <name evidence="2" type="ORF">GA0070606_1034</name>
</gene>
<proteinExistence type="predicted"/>
<dbReference type="Proteomes" id="UP000199001">
    <property type="component" value="Unassembled WGS sequence"/>
</dbReference>
<dbReference type="STRING" id="47855.GA0070606_1034"/>
<accession>A0A1C6TY39</accession>